<evidence type="ECO:0000313" key="3">
    <source>
        <dbReference type="Proteomes" id="UP001151760"/>
    </source>
</evidence>
<feature type="region of interest" description="Disordered" evidence="1">
    <location>
        <begin position="17"/>
        <end position="38"/>
    </location>
</feature>
<reference evidence="2" key="2">
    <citation type="submission" date="2022-01" db="EMBL/GenBank/DDBJ databases">
        <authorList>
            <person name="Yamashiro T."/>
            <person name="Shiraishi A."/>
            <person name="Satake H."/>
            <person name="Nakayama K."/>
        </authorList>
    </citation>
    <scope>NUCLEOTIDE SEQUENCE</scope>
</reference>
<sequence>MDSQIISLKEELQDMRKKYNELREENASKNHLNDDTPMCERHEANYIQSEDYQNQDSHNSFSHQSHHDPNDSEKSLSELNNDVKNDLEDFKRRIRSMRTVHWKLFARDDGKTTGVLPNKESKTVNQEPQSKTDFEKSITKFLDGQRVTNMFFKNNVNDMILKMKQNEKNFQTKIKNMEIKIDEWSKSQNISLEQTDWTEPQPPPQAQTEQVNAVFTENGRSDDSPKTQKNPPPPIIVDNKTEKDKPIKTSKKGYHVKEVIEIESFKSLTQHSSVNDFIVINIPEEDVEPKQIILDPDDQPMWESAKTVAPNPNYAIVQIDVDDNFVINSTHLKMICENKFDGYLRASMTTSVNFSQSATCSDTVKRRVKP</sequence>
<feature type="compositionally biased region" description="Basic and acidic residues" evidence="1">
    <location>
        <begin position="65"/>
        <end position="77"/>
    </location>
</feature>
<organism evidence="2 3">
    <name type="scientific">Tanacetum coccineum</name>
    <dbReference type="NCBI Taxonomy" id="301880"/>
    <lineage>
        <taxon>Eukaryota</taxon>
        <taxon>Viridiplantae</taxon>
        <taxon>Streptophyta</taxon>
        <taxon>Embryophyta</taxon>
        <taxon>Tracheophyta</taxon>
        <taxon>Spermatophyta</taxon>
        <taxon>Magnoliopsida</taxon>
        <taxon>eudicotyledons</taxon>
        <taxon>Gunneridae</taxon>
        <taxon>Pentapetalae</taxon>
        <taxon>asterids</taxon>
        <taxon>campanulids</taxon>
        <taxon>Asterales</taxon>
        <taxon>Asteraceae</taxon>
        <taxon>Asteroideae</taxon>
        <taxon>Anthemideae</taxon>
        <taxon>Anthemidinae</taxon>
        <taxon>Tanacetum</taxon>
    </lineage>
</organism>
<reference evidence="2" key="1">
    <citation type="journal article" date="2022" name="Int. J. Mol. Sci.">
        <title>Draft Genome of Tanacetum Coccineum: Genomic Comparison of Closely Related Tanacetum-Family Plants.</title>
        <authorList>
            <person name="Yamashiro T."/>
            <person name="Shiraishi A."/>
            <person name="Nakayama K."/>
            <person name="Satake H."/>
        </authorList>
    </citation>
    <scope>NUCLEOTIDE SEQUENCE</scope>
</reference>
<gene>
    <name evidence="2" type="ORF">Tco_0748048</name>
</gene>
<comment type="caution">
    <text evidence="2">The sequence shown here is derived from an EMBL/GenBank/DDBJ whole genome shotgun (WGS) entry which is preliminary data.</text>
</comment>
<name>A0ABQ4YXE5_9ASTR</name>
<feature type="region of interest" description="Disordered" evidence="1">
    <location>
        <begin position="217"/>
        <end position="250"/>
    </location>
</feature>
<feature type="compositionally biased region" description="Polar residues" evidence="1">
    <location>
        <begin position="53"/>
        <end position="63"/>
    </location>
</feature>
<evidence type="ECO:0000313" key="2">
    <source>
        <dbReference type="EMBL" id="GJS81507.1"/>
    </source>
</evidence>
<protein>
    <submittedName>
        <fullName evidence="2">Uncharacterized protein</fullName>
    </submittedName>
</protein>
<accession>A0ABQ4YXE5</accession>
<proteinExistence type="predicted"/>
<evidence type="ECO:0000256" key="1">
    <source>
        <dbReference type="SAM" id="MobiDB-lite"/>
    </source>
</evidence>
<dbReference type="EMBL" id="BQNB010010753">
    <property type="protein sequence ID" value="GJS81507.1"/>
    <property type="molecule type" value="Genomic_DNA"/>
</dbReference>
<feature type="region of interest" description="Disordered" evidence="1">
    <location>
        <begin position="53"/>
        <end position="77"/>
    </location>
</feature>
<keyword evidence="3" id="KW-1185">Reference proteome</keyword>
<dbReference type="Proteomes" id="UP001151760">
    <property type="component" value="Unassembled WGS sequence"/>
</dbReference>